<organism evidence="2 3">
    <name type="scientific">Colletotrichum melonis</name>
    <dbReference type="NCBI Taxonomy" id="1209925"/>
    <lineage>
        <taxon>Eukaryota</taxon>
        <taxon>Fungi</taxon>
        <taxon>Dikarya</taxon>
        <taxon>Ascomycota</taxon>
        <taxon>Pezizomycotina</taxon>
        <taxon>Sordariomycetes</taxon>
        <taxon>Hypocreomycetidae</taxon>
        <taxon>Glomerellales</taxon>
        <taxon>Glomerellaceae</taxon>
        <taxon>Colletotrichum</taxon>
        <taxon>Colletotrichum acutatum species complex</taxon>
    </lineage>
</organism>
<proteinExistence type="predicted"/>
<sequence length="81" mass="8931">PCALAGWKQLVEHHYFSLLVYLLSAVSLVSISVMDVGCSGTAVQPIQLLVWFLGLLGDSVLIRVRLGLQRLEIRDSLDLHS</sequence>
<dbReference type="EMBL" id="MLGG01000035">
    <property type="protein sequence ID" value="KAK1453090.1"/>
    <property type="molecule type" value="Genomic_DNA"/>
</dbReference>
<protein>
    <submittedName>
        <fullName evidence="2">Uncharacterized protein</fullName>
    </submittedName>
</protein>
<evidence type="ECO:0000256" key="1">
    <source>
        <dbReference type="SAM" id="Phobius"/>
    </source>
</evidence>
<name>A0AAI9XM69_9PEZI</name>
<feature type="non-terminal residue" evidence="2">
    <location>
        <position position="1"/>
    </location>
</feature>
<gene>
    <name evidence="2" type="ORF">CMEL01_04749</name>
</gene>
<evidence type="ECO:0000313" key="2">
    <source>
        <dbReference type="EMBL" id="KAK1453090.1"/>
    </source>
</evidence>
<keyword evidence="1" id="KW-0812">Transmembrane</keyword>
<accession>A0AAI9XM69</accession>
<dbReference type="AlphaFoldDB" id="A0AAI9XM69"/>
<keyword evidence="1" id="KW-1133">Transmembrane helix</keyword>
<comment type="caution">
    <text evidence="2">The sequence shown here is derived from an EMBL/GenBank/DDBJ whole genome shotgun (WGS) entry which is preliminary data.</text>
</comment>
<keyword evidence="3" id="KW-1185">Reference proteome</keyword>
<reference evidence="2 3" key="1">
    <citation type="submission" date="2016-10" db="EMBL/GenBank/DDBJ databases">
        <title>The genome sequence of Colletotrichum fioriniae PJ7.</title>
        <authorList>
            <person name="Baroncelli R."/>
        </authorList>
    </citation>
    <scope>NUCLEOTIDE SEQUENCE [LARGE SCALE GENOMIC DNA]</scope>
    <source>
        <strain evidence="2">Col 31</strain>
    </source>
</reference>
<keyword evidence="1" id="KW-0472">Membrane</keyword>
<feature type="transmembrane region" description="Helical" evidence="1">
    <location>
        <begin position="46"/>
        <end position="64"/>
    </location>
</feature>
<evidence type="ECO:0000313" key="3">
    <source>
        <dbReference type="Proteomes" id="UP001239795"/>
    </source>
</evidence>
<dbReference type="Proteomes" id="UP001239795">
    <property type="component" value="Unassembled WGS sequence"/>
</dbReference>
<feature type="transmembrane region" description="Helical" evidence="1">
    <location>
        <begin position="15"/>
        <end position="34"/>
    </location>
</feature>